<name>A0A3N0YT37_ANAGA</name>
<comment type="caution">
    <text evidence="2">The sequence shown here is derived from an EMBL/GenBank/DDBJ whole genome shotgun (WGS) entry which is preliminary data.</text>
</comment>
<organism evidence="2 3">
    <name type="scientific">Anabarilius grahami</name>
    <name type="common">Kanglang fish</name>
    <name type="synonym">Barilius grahami</name>
    <dbReference type="NCBI Taxonomy" id="495550"/>
    <lineage>
        <taxon>Eukaryota</taxon>
        <taxon>Metazoa</taxon>
        <taxon>Chordata</taxon>
        <taxon>Craniata</taxon>
        <taxon>Vertebrata</taxon>
        <taxon>Euteleostomi</taxon>
        <taxon>Actinopterygii</taxon>
        <taxon>Neopterygii</taxon>
        <taxon>Teleostei</taxon>
        <taxon>Ostariophysi</taxon>
        <taxon>Cypriniformes</taxon>
        <taxon>Xenocyprididae</taxon>
        <taxon>Xenocypridinae</taxon>
        <taxon>Xenocypridinae incertae sedis</taxon>
        <taxon>Anabarilius</taxon>
    </lineage>
</organism>
<protein>
    <submittedName>
        <fullName evidence="2">Uncharacterized protein</fullName>
    </submittedName>
</protein>
<evidence type="ECO:0000313" key="2">
    <source>
        <dbReference type="EMBL" id="ROL49359.1"/>
    </source>
</evidence>
<evidence type="ECO:0000256" key="1">
    <source>
        <dbReference type="SAM" id="MobiDB-lite"/>
    </source>
</evidence>
<dbReference type="AlphaFoldDB" id="A0A3N0YT37"/>
<dbReference type="EMBL" id="RJVU01026577">
    <property type="protein sequence ID" value="ROL49359.1"/>
    <property type="molecule type" value="Genomic_DNA"/>
</dbReference>
<sequence length="107" mass="11719">MDRTIDKLFHSCLSVSTCDYDRGHKSNTGWVDTTLKQWKSSRAVTGSRERYSSPMSALPQGRERVSSSHQHPAAGLKAGSVMLKYAVLFSSPQQEETSGLQAPSSSN</sequence>
<evidence type="ECO:0000313" key="3">
    <source>
        <dbReference type="Proteomes" id="UP000281406"/>
    </source>
</evidence>
<keyword evidence="3" id="KW-1185">Reference proteome</keyword>
<accession>A0A3N0YT37</accession>
<gene>
    <name evidence="2" type="ORF">DPX16_15685</name>
</gene>
<feature type="region of interest" description="Disordered" evidence="1">
    <location>
        <begin position="44"/>
        <end position="73"/>
    </location>
</feature>
<reference evidence="2 3" key="1">
    <citation type="submission" date="2018-10" db="EMBL/GenBank/DDBJ databases">
        <title>Genome assembly for a Yunnan-Guizhou Plateau 3E fish, Anabarilius grahami (Regan), and its evolutionary and genetic applications.</title>
        <authorList>
            <person name="Jiang W."/>
        </authorList>
    </citation>
    <scope>NUCLEOTIDE SEQUENCE [LARGE SCALE GENOMIC DNA]</scope>
    <source>
        <strain evidence="2">AG-KIZ</strain>
        <tissue evidence="2">Muscle</tissue>
    </source>
</reference>
<proteinExistence type="predicted"/>
<dbReference type="Proteomes" id="UP000281406">
    <property type="component" value="Unassembled WGS sequence"/>
</dbReference>